<dbReference type="Proteomes" id="UP001178148">
    <property type="component" value="Unassembled WGS sequence"/>
</dbReference>
<dbReference type="EMBL" id="JASXSV010000007">
    <property type="protein sequence ID" value="MDP0588807.1"/>
    <property type="molecule type" value="Genomic_DNA"/>
</dbReference>
<evidence type="ECO:0008006" key="4">
    <source>
        <dbReference type="Google" id="ProtNLM"/>
    </source>
</evidence>
<dbReference type="InterPro" id="IPR016024">
    <property type="entry name" value="ARM-type_fold"/>
</dbReference>
<evidence type="ECO:0000313" key="2">
    <source>
        <dbReference type="EMBL" id="MDP0588807.1"/>
    </source>
</evidence>
<keyword evidence="1" id="KW-0472">Membrane</keyword>
<evidence type="ECO:0000313" key="3">
    <source>
        <dbReference type="Proteomes" id="UP001178148"/>
    </source>
</evidence>
<proteinExistence type="predicted"/>
<evidence type="ECO:0000256" key="1">
    <source>
        <dbReference type="SAM" id="Phobius"/>
    </source>
</evidence>
<dbReference type="AlphaFoldDB" id="A0AA90SD35"/>
<comment type="caution">
    <text evidence="2">The sequence shown here is derived from an EMBL/GenBank/DDBJ whole genome shotgun (WGS) entry which is preliminary data.</text>
</comment>
<organism evidence="2 3">
    <name type="scientific">Candidatus Endonucleibacter bathymodioli</name>
    <dbReference type="NCBI Taxonomy" id="539814"/>
    <lineage>
        <taxon>Bacteria</taxon>
        <taxon>Pseudomonadati</taxon>
        <taxon>Pseudomonadota</taxon>
        <taxon>Gammaproteobacteria</taxon>
        <taxon>Oceanospirillales</taxon>
        <taxon>Endozoicomonadaceae</taxon>
        <taxon>Candidatus Endonucleibacter</taxon>
    </lineage>
</organism>
<name>A0AA90SD35_9GAMM</name>
<accession>A0AA90SD35</accession>
<feature type="transmembrane region" description="Helical" evidence="1">
    <location>
        <begin position="7"/>
        <end position="26"/>
    </location>
</feature>
<protein>
    <recommendedName>
        <fullName evidence="4">RAP domain-containing protein</fullName>
    </recommendedName>
</protein>
<dbReference type="SUPFAM" id="SSF48371">
    <property type="entry name" value="ARM repeat"/>
    <property type="match status" value="1"/>
</dbReference>
<gene>
    <name evidence="2" type="ORF">QS748_06265</name>
</gene>
<keyword evidence="3" id="KW-1185">Reference proteome</keyword>
<keyword evidence="1" id="KW-0812">Transmembrane</keyword>
<sequence length="932" mass="106343">MMLLHEILIRCICIISTLFLFSYNAYGVHHTNRQIFTSTKIDYNTSHTSSSSVKSHIKNKTCVYNEIDISTITKLINSQTSKKQYNQLHSFVLKAIHHPVDCLLPHHLDDVCTIFTAASACKDYSSVEVLAGNLVTGDIKITNDIWSYIHIWKINSALFSCTNPNAMHLREIIAGHIVSPNNDMSKWHPPSITYVLSSLVKDSSNKEKEAVQKIVAYIPTKKCNIDKYGAHKLSLLFRSLAKANVESADLAMIKVLNIIIKSGLSCWNIQSTSTILKSLAILQEKHMLNIVNNESYTKVIKLIMDYLADPKVKFEDLNHSTIAPLMKSLWQIHDLVNPDKILIVRHKLAKAIISKSTHVPSIKSNDWMLMARGLDCKFNIEQEAIKVLADYLNDKKIDLSECTKLELLNILSSFAYQKGFRIEKAMSKIADFVSKANLDSWDNQELTITAELLVLKIRDFHHNAINNIAHQILHKSKKSLIDDYIDISKTLSRGRGDSCLALIRKIANEVNDDSFDVSSRSPIFLSKLVIILSKDHADKHVKKAITKIADCCIYKNSEQLLSVHTDALKVLVGGFCKHYELASVRRVIWHICEIVLDEKTDLSDWPIATMEVLLRALRSSSHDGTIQRAFRKIVATLHRPDTELQKWSVETIARVAKGVSRLRDYSSEKFIAQLTKIYMKKRHCDESRYGIMILSAICHLPIASSKIIKAAVKLASVLSNDAYSNMNKAHQLSLFWGITLLNFVVHEEWKKANTHLRTKTTITELTKTIPEIDQNTINKLPEFPAAWQLEFMNITHSHLPHQLNNIHLLKDYNKTESDSELEDTVYRLIKDSIPSLKIDTTYRLCTFPIDLLLRSRSMSKCLLVEVDGPQHYFKKDSGNSLYMVAKDRFIDFVLNKQLGYKVMRINYQEAHDYGCRKQFIQQILDIFPNYAP</sequence>
<reference evidence="2 3" key="1">
    <citation type="journal article" date="2023" name="bioRxiv">
        <title>An intranuclear bacterial parasite of deep-sea mussels expresses apoptosis inhibitors acquired from its host.</title>
        <authorList>
            <person name="Gonzalez Porras M.A."/>
            <person name="Assie A."/>
            <person name="Tietjen M."/>
            <person name="Violette M."/>
            <person name="Kleiner M."/>
            <person name="Gruber-Vodicka H."/>
            <person name="Dubilier N."/>
            <person name="Leisch N."/>
        </authorList>
    </citation>
    <scope>NUCLEOTIDE SEQUENCE [LARGE SCALE GENOMIC DNA]</scope>
    <source>
        <strain evidence="2">IAP13</strain>
    </source>
</reference>
<keyword evidence="1" id="KW-1133">Transmembrane helix</keyword>